<dbReference type="Gene3D" id="3.50.50.60">
    <property type="entry name" value="FAD/NAD(P)-binding domain"/>
    <property type="match status" value="1"/>
</dbReference>
<dbReference type="InterPro" id="IPR001613">
    <property type="entry name" value="Flavin_amine_oxidase"/>
</dbReference>
<organism evidence="6 7">
    <name type="scientific">Brucella pseudogrignonensis</name>
    <dbReference type="NCBI Taxonomy" id="419475"/>
    <lineage>
        <taxon>Bacteria</taxon>
        <taxon>Pseudomonadati</taxon>
        <taxon>Pseudomonadota</taxon>
        <taxon>Alphaproteobacteria</taxon>
        <taxon>Hyphomicrobiales</taxon>
        <taxon>Brucellaceae</taxon>
        <taxon>Brucella/Ochrobactrum group</taxon>
        <taxon>Brucella</taxon>
    </lineage>
</organism>
<dbReference type="PANTHER" id="PTHR42923">
    <property type="entry name" value="PROTOPORPHYRINOGEN OXIDASE"/>
    <property type="match status" value="1"/>
</dbReference>
<dbReference type="InterPro" id="IPR050464">
    <property type="entry name" value="Zeta_carotene_desat/Oxidored"/>
</dbReference>
<reference evidence="6 7" key="1">
    <citation type="submission" date="2018-11" db="EMBL/GenBank/DDBJ databases">
        <title>Genome sequencing and analysis.</title>
        <authorList>
            <person name="Huang Y.-T."/>
        </authorList>
    </citation>
    <scope>NUCLEOTIDE SEQUENCE [LARGE SCALE GENOMIC DNA]</scope>
    <source>
        <strain evidence="6 7">SHIN</strain>
    </source>
</reference>
<evidence type="ECO:0000256" key="3">
    <source>
        <dbReference type="PIRSR" id="PIRSR601613-1"/>
    </source>
</evidence>
<evidence type="ECO:0000313" key="7">
    <source>
        <dbReference type="Proteomes" id="UP000526233"/>
    </source>
</evidence>
<keyword evidence="4" id="KW-0812">Transmembrane</keyword>
<dbReference type="RefSeq" id="WP_039861233.1">
    <property type="nucleotide sequence ID" value="NZ_JBLZNL010000005.1"/>
</dbReference>
<dbReference type="InterPro" id="IPR036188">
    <property type="entry name" value="FAD/NAD-bd_sf"/>
</dbReference>
<feature type="transmembrane region" description="Helical" evidence="4">
    <location>
        <begin position="12"/>
        <end position="31"/>
    </location>
</feature>
<accession>A0A7Y3WZ85</accession>
<dbReference type="EMBL" id="PKQI01000004">
    <property type="protein sequence ID" value="NNV23172.1"/>
    <property type="molecule type" value="Genomic_DNA"/>
</dbReference>
<dbReference type="Pfam" id="PF01593">
    <property type="entry name" value="Amino_oxidase"/>
    <property type="match status" value="1"/>
</dbReference>
<keyword evidence="4" id="KW-0472">Membrane</keyword>
<dbReference type="AlphaFoldDB" id="A0A7Y3WZ85"/>
<dbReference type="SUPFAM" id="SSF51905">
    <property type="entry name" value="FAD/NAD(P)-binding domain"/>
    <property type="match status" value="1"/>
</dbReference>
<comment type="caution">
    <text evidence="6">The sequence shown here is derived from an EMBL/GenBank/DDBJ whole genome shotgun (WGS) entry which is preliminary data.</text>
</comment>
<comment type="cofactor">
    <cofactor evidence="1">
        <name>FAD</name>
        <dbReference type="ChEBI" id="CHEBI:57692"/>
    </cofactor>
</comment>
<feature type="binding site" evidence="3">
    <location>
        <position position="23"/>
    </location>
    <ligand>
        <name>FAD</name>
        <dbReference type="ChEBI" id="CHEBI:57692"/>
    </ligand>
</feature>
<feature type="binding site" evidence="3">
    <location>
        <position position="241"/>
    </location>
    <ligand>
        <name>substrate</name>
    </ligand>
</feature>
<dbReference type="PANTHER" id="PTHR42923:SF17">
    <property type="entry name" value="AMINE OXIDASE DOMAIN-CONTAINING PROTEIN"/>
    <property type="match status" value="1"/>
</dbReference>
<dbReference type="Proteomes" id="UP000526233">
    <property type="component" value="Unassembled WGS sequence"/>
</dbReference>
<feature type="binding site" evidence="3">
    <location>
        <begin position="41"/>
        <end position="42"/>
    </location>
    <ligand>
        <name>FAD</name>
        <dbReference type="ChEBI" id="CHEBI:57692"/>
    </ligand>
</feature>
<evidence type="ECO:0000256" key="2">
    <source>
        <dbReference type="ARBA" id="ARBA00023002"/>
    </source>
</evidence>
<sequence>MGHYPRNAGKRRLNIAIIGSGISGLSAAWLLSQSHDVTVFEASDRIGGHSNTVEFESATGPVAVDTGFIVYNEVTYPNLTALFHALDVPTAASNMSFAVSLNDGAFEYSGGTGFGLLAQKSNLTNPRFWSIMRDLLRFYRTAPRDLAIMGDMSLDDYLNRNFYGRAFRDDHLYPMAAAIWSTPATQVGAYPAAHFVKFCCNHGLLELWNRPVWRTVKGGSREYVARMKCRFADRIRLSTTVKAIRRTEGRVELSDTHGVSHVFDDVVIATHADQALRILADASDDERRVLGCFGYTRNEAVLHGDTALMPKRHAAWSSWNYVADNRCGACDEPVQPSITYWMNKLQPLGTAPPTFVTLNPQHAPREETVISREIYEHPVFNLATDRAQQEIWSLQGVRNTWFCGAHFGSGFHEDGIQAGLAVAEDLGGLRRPWQVAQESARIVRKPLVRPHNLPVGLEVTV</sequence>
<dbReference type="Gene3D" id="1.10.405.20">
    <property type="match status" value="1"/>
</dbReference>
<protein>
    <submittedName>
        <fullName evidence="6">NAD(P)/FAD-dependent oxidoreductase</fullName>
    </submittedName>
</protein>
<dbReference type="InterPro" id="IPR002937">
    <property type="entry name" value="Amino_oxidase"/>
</dbReference>
<keyword evidence="4" id="KW-1133">Transmembrane helix</keyword>
<evidence type="ECO:0000259" key="5">
    <source>
        <dbReference type="Pfam" id="PF01593"/>
    </source>
</evidence>
<evidence type="ECO:0000256" key="4">
    <source>
        <dbReference type="SAM" id="Phobius"/>
    </source>
</evidence>
<dbReference type="GO" id="GO:0016491">
    <property type="term" value="F:oxidoreductase activity"/>
    <property type="evidence" value="ECO:0007669"/>
    <property type="project" value="UniProtKB-KW"/>
</dbReference>
<dbReference type="PRINTS" id="PR00757">
    <property type="entry name" value="AMINEOXDASEF"/>
</dbReference>
<feature type="domain" description="Amine oxidase" evidence="5">
    <location>
        <begin position="22"/>
        <end position="281"/>
    </location>
</feature>
<proteinExistence type="predicted"/>
<name>A0A7Y3WZ85_9HYPH</name>
<dbReference type="Gene3D" id="3.30.70.1990">
    <property type="match status" value="1"/>
</dbReference>
<gene>
    <name evidence="6" type="ORF">EHE22_22485</name>
</gene>
<keyword evidence="2" id="KW-0560">Oxidoreductase</keyword>
<evidence type="ECO:0000256" key="1">
    <source>
        <dbReference type="ARBA" id="ARBA00001974"/>
    </source>
</evidence>
<evidence type="ECO:0000313" key="6">
    <source>
        <dbReference type="EMBL" id="NNV23172.1"/>
    </source>
</evidence>